<evidence type="ECO:0000256" key="1">
    <source>
        <dbReference type="SAM" id="MobiDB-lite"/>
    </source>
</evidence>
<protein>
    <submittedName>
        <fullName evidence="3">OLC1v1019161C1</fullName>
    </submittedName>
</protein>
<dbReference type="Proteomes" id="UP001161247">
    <property type="component" value="Chromosome 9"/>
</dbReference>
<evidence type="ECO:0000313" key="4">
    <source>
        <dbReference type="Proteomes" id="UP001161247"/>
    </source>
</evidence>
<dbReference type="InterPro" id="IPR029071">
    <property type="entry name" value="Ubiquitin-like_domsf"/>
</dbReference>
<evidence type="ECO:0000313" key="3">
    <source>
        <dbReference type="EMBL" id="CAI9117706.1"/>
    </source>
</evidence>
<dbReference type="SUPFAM" id="SSF54236">
    <property type="entry name" value="Ubiquitin-like"/>
    <property type="match status" value="1"/>
</dbReference>
<sequence>MNQSPSDQAAAGPSVRKPGSFKKRAVSELEGSSSEKIHLRVVDQEGSSCDYYIPRNLAMQKFLRRYCQDKNLEYLSMIFLYEGNRVRVRSTPAELHLADGDQIDAMVYAGGGGHSTV</sequence>
<keyword evidence="4" id="KW-1185">Reference proteome</keyword>
<gene>
    <name evidence="3" type="ORF">OLC1_LOCUS23728</name>
</gene>
<reference evidence="3" key="1">
    <citation type="submission" date="2023-03" db="EMBL/GenBank/DDBJ databases">
        <authorList>
            <person name="Julca I."/>
        </authorList>
    </citation>
    <scope>NUCLEOTIDE SEQUENCE</scope>
</reference>
<dbReference type="InterPro" id="IPR022617">
    <property type="entry name" value="Rad60/SUMO-like_dom"/>
</dbReference>
<dbReference type="PANTHER" id="PTHR10562">
    <property type="entry name" value="SMALL UBIQUITIN-RELATED MODIFIER"/>
    <property type="match status" value="1"/>
</dbReference>
<dbReference type="AlphaFoldDB" id="A0AAV1EDQ4"/>
<dbReference type="EMBL" id="OX459126">
    <property type="protein sequence ID" value="CAI9117706.1"/>
    <property type="molecule type" value="Genomic_DNA"/>
</dbReference>
<feature type="domain" description="Rad60/SUMO-like" evidence="2">
    <location>
        <begin position="37"/>
        <end position="107"/>
    </location>
</feature>
<dbReference type="Gene3D" id="3.10.20.90">
    <property type="entry name" value="Phosphatidylinositol 3-kinase Catalytic Subunit, Chain A, domain 1"/>
    <property type="match status" value="1"/>
</dbReference>
<accession>A0AAV1EDQ4</accession>
<name>A0AAV1EDQ4_OLDCO</name>
<proteinExistence type="predicted"/>
<dbReference type="Pfam" id="PF11976">
    <property type="entry name" value="Rad60-SLD"/>
    <property type="match status" value="1"/>
</dbReference>
<feature type="region of interest" description="Disordered" evidence="1">
    <location>
        <begin position="1"/>
        <end position="33"/>
    </location>
</feature>
<evidence type="ECO:0000259" key="2">
    <source>
        <dbReference type="Pfam" id="PF11976"/>
    </source>
</evidence>
<organism evidence="3 4">
    <name type="scientific">Oldenlandia corymbosa var. corymbosa</name>
    <dbReference type="NCBI Taxonomy" id="529605"/>
    <lineage>
        <taxon>Eukaryota</taxon>
        <taxon>Viridiplantae</taxon>
        <taxon>Streptophyta</taxon>
        <taxon>Embryophyta</taxon>
        <taxon>Tracheophyta</taxon>
        <taxon>Spermatophyta</taxon>
        <taxon>Magnoliopsida</taxon>
        <taxon>eudicotyledons</taxon>
        <taxon>Gunneridae</taxon>
        <taxon>Pentapetalae</taxon>
        <taxon>asterids</taxon>
        <taxon>lamiids</taxon>
        <taxon>Gentianales</taxon>
        <taxon>Rubiaceae</taxon>
        <taxon>Rubioideae</taxon>
        <taxon>Spermacoceae</taxon>
        <taxon>Hedyotis-Oldenlandia complex</taxon>
        <taxon>Oldenlandia</taxon>
    </lineage>
</organism>